<dbReference type="InterPro" id="IPR050616">
    <property type="entry name" value="CPA3_Na-H_Antiporter_A"/>
</dbReference>
<dbReference type="Pfam" id="PF13244">
    <property type="entry name" value="MbhD"/>
    <property type="match status" value="1"/>
</dbReference>
<accession>A0A098EHT9</accession>
<evidence type="ECO:0000313" key="6">
    <source>
        <dbReference type="EMBL" id="CEG20866.1"/>
    </source>
</evidence>
<dbReference type="RefSeq" id="WP_044142503.1">
    <property type="nucleotide sequence ID" value="NZ_CCXQ01000106.1"/>
</dbReference>
<dbReference type="AlphaFoldDB" id="A0A098EHT9"/>
<evidence type="ECO:0000256" key="4">
    <source>
        <dbReference type="ARBA" id="ARBA00022989"/>
    </source>
</evidence>
<dbReference type="Proteomes" id="UP000055047">
    <property type="component" value="Unassembled WGS sequence"/>
</dbReference>
<evidence type="ECO:0000256" key="2">
    <source>
        <dbReference type="ARBA" id="ARBA00022475"/>
    </source>
</evidence>
<gene>
    <name evidence="6" type="ORF">ANAPHAGO_01063</name>
</gene>
<evidence type="ECO:0000313" key="7">
    <source>
        <dbReference type="Proteomes" id="UP000055047"/>
    </source>
</evidence>
<dbReference type="NCBIfam" id="NF009159">
    <property type="entry name" value="PRK12504.1"/>
    <property type="match status" value="1"/>
</dbReference>
<reference evidence="6 7" key="1">
    <citation type="submission" date="2014-09" db="EMBL/GenBank/DDBJ databases">
        <authorList>
            <person name="Loux Valentin"/>
            <person name="Dugat Thibaut"/>
        </authorList>
    </citation>
    <scope>NUCLEOTIDE SEQUENCE [LARGE SCALE GENOMIC DNA]</scope>
    <source>
        <strain evidence="6 7">BOV-10_179</strain>
    </source>
</reference>
<dbReference type="EMBL" id="CCXQ01000106">
    <property type="protein sequence ID" value="CEG20866.1"/>
    <property type="molecule type" value="Genomic_DNA"/>
</dbReference>
<comment type="subcellular location">
    <subcellularLocation>
        <location evidence="1">Cell membrane</location>
        <topology evidence="1">Multi-pass membrane protein</topology>
    </subcellularLocation>
</comment>
<evidence type="ECO:0000256" key="3">
    <source>
        <dbReference type="ARBA" id="ARBA00022692"/>
    </source>
</evidence>
<keyword evidence="5" id="KW-0472">Membrane</keyword>
<organism evidence="6 7">
    <name type="scientific">Anaplasma phagocytophilum</name>
    <name type="common">Ehrlichia phagocytophila</name>
    <dbReference type="NCBI Taxonomy" id="948"/>
    <lineage>
        <taxon>Bacteria</taxon>
        <taxon>Pseudomonadati</taxon>
        <taxon>Pseudomonadota</taxon>
        <taxon>Alphaproteobacteria</taxon>
        <taxon>Rickettsiales</taxon>
        <taxon>Anaplasmataceae</taxon>
        <taxon>Anaplasma</taxon>
        <taxon>phagocytophilum group</taxon>
    </lineage>
</organism>
<protein>
    <submittedName>
        <fullName evidence="6">Uncharacterized protein</fullName>
    </submittedName>
</protein>
<dbReference type="PANTHER" id="PTHR43373:SF1">
    <property type="entry name" value="NA(+)_H(+) ANTIPORTER SUBUNIT A"/>
    <property type="match status" value="1"/>
</dbReference>
<keyword evidence="4" id="KW-1133">Transmembrane helix</keyword>
<keyword evidence="2" id="KW-1003">Cell membrane</keyword>
<evidence type="ECO:0000256" key="5">
    <source>
        <dbReference type="ARBA" id="ARBA00023136"/>
    </source>
</evidence>
<dbReference type="PANTHER" id="PTHR43373">
    <property type="entry name" value="NA(+)/H(+) ANTIPORTER SUBUNIT"/>
    <property type="match status" value="1"/>
</dbReference>
<keyword evidence="3" id="KW-0812">Transmembrane</keyword>
<dbReference type="GO" id="GO:0005886">
    <property type="term" value="C:plasma membrane"/>
    <property type="evidence" value="ECO:0007669"/>
    <property type="project" value="UniProtKB-SubCell"/>
</dbReference>
<proteinExistence type="predicted"/>
<evidence type="ECO:0000256" key="1">
    <source>
        <dbReference type="ARBA" id="ARBA00004651"/>
    </source>
</evidence>
<sequence>MFSSNNIIDGVLLLFLVVFASAVAFFENLLVNTVTMCAFSITIATLYLVMSAPDVAITEAAVGAGFSTVLMLLVLSYLGNWDTAKVRNIWHTCERVKLLVAGALSMMMFAALGYAVLDLPKFGDATSPANSVSSLSLADVYADTDIPNLVSAILASLRGYDTMCETLVVFTGAMCVSLLVGKGGHRRV</sequence>
<dbReference type="InterPro" id="IPR025383">
    <property type="entry name" value="MrpA_C/MbhD"/>
</dbReference>
<name>A0A098EHT9_ANAPH</name>